<accession>A0ABQ6ML81</accession>
<feature type="chain" id="PRO_5045710166" description="NIF system FeS cluster assembly NifU C-terminal domain-containing protein" evidence="3">
    <location>
        <begin position="19"/>
        <end position="500"/>
    </location>
</feature>
<reference evidence="5 6" key="1">
    <citation type="journal article" date="2023" name="Commun. Biol.">
        <title>Genome analysis of Parmales, the sister group of diatoms, reveals the evolutionary specialization of diatoms from phago-mixotrophs to photoautotrophs.</title>
        <authorList>
            <person name="Ban H."/>
            <person name="Sato S."/>
            <person name="Yoshikawa S."/>
            <person name="Yamada K."/>
            <person name="Nakamura Y."/>
            <person name="Ichinomiya M."/>
            <person name="Sato N."/>
            <person name="Blanc-Mathieu R."/>
            <person name="Endo H."/>
            <person name="Kuwata A."/>
            <person name="Ogata H."/>
        </authorList>
    </citation>
    <scope>NUCLEOTIDE SEQUENCE [LARGE SCALE GENOMIC DNA]</scope>
</reference>
<dbReference type="SUPFAM" id="SSF117916">
    <property type="entry name" value="Fe-S cluster assembly (FSCA) domain-like"/>
    <property type="match status" value="1"/>
</dbReference>
<feature type="region of interest" description="Disordered" evidence="2">
    <location>
        <begin position="314"/>
        <end position="343"/>
    </location>
</feature>
<evidence type="ECO:0000313" key="6">
    <source>
        <dbReference type="Proteomes" id="UP001165060"/>
    </source>
</evidence>
<evidence type="ECO:0000256" key="3">
    <source>
        <dbReference type="SAM" id="SignalP"/>
    </source>
</evidence>
<feature type="compositionally biased region" description="Low complexity" evidence="2">
    <location>
        <begin position="28"/>
        <end position="58"/>
    </location>
</feature>
<dbReference type="EMBL" id="BRYB01001533">
    <property type="protein sequence ID" value="GMI27909.1"/>
    <property type="molecule type" value="Genomic_DNA"/>
</dbReference>
<proteinExistence type="inferred from homology"/>
<dbReference type="Proteomes" id="UP001165060">
    <property type="component" value="Unassembled WGS sequence"/>
</dbReference>
<comment type="similarity">
    <text evidence="1">Belongs to the NifU family.</text>
</comment>
<dbReference type="Gene3D" id="3.30.300.130">
    <property type="entry name" value="Fe-S cluster assembly (FSCA)"/>
    <property type="match status" value="1"/>
</dbReference>
<protein>
    <recommendedName>
        <fullName evidence="4">NIF system FeS cluster assembly NifU C-terminal domain-containing protein</fullName>
    </recommendedName>
</protein>
<comment type="caution">
    <text evidence="5">The sequence shown here is derived from an EMBL/GenBank/DDBJ whole genome shotgun (WGS) entry which is preliminary data.</text>
</comment>
<keyword evidence="6" id="KW-1185">Reference proteome</keyword>
<name>A0ABQ6ML81_9STRA</name>
<evidence type="ECO:0000256" key="2">
    <source>
        <dbReference type="SAM" id="MobiDB-lite"/>
    </source>
</evidence>
<gene>
    <name evidence="5" type="ORF">TeGR_g2765</name>
</gene>
<dbReference type="Pfam" id="PF01106">
    <property type="entry name" value="NifU"/>
    <property type="match status" value="1"/>
</dbReference>
<evidence type="ECO:0000259" key="4">
    <source>
        <dbReference type="Pfam" id="PF01106"/>
    </source>
</evidence>
<feature type="signal peptide" evidence="3">
    <location>
        <begin position="1"/>
        <end position="18"/>
    </location>
</feature>
<dbReference type="PANTHER" id="PTHR11178:SF15">
    <property type="entry name" value="NIFU-LIKE PROTEIN 1, CHLOROPLASTIC"/>
    <property type="match status" value="1"/>
</dbReference>
<dbReference type="InterPro" id="IPR001075">
    <property type="entry name" value="NIF_FeS_clus_asmbl_NifU_C"/>
</dbReference>
<dbReference type="InterPro" id="IPR034904">
    <property type="entry name" value="FSCA_dom_sf"/>
</dbReference>
<feature type="region of interest" description="Disordered" evidence="2">
    <location>
        <begin position="26"/>
        <end position="63"/>
    </location>
</feature>
<evidence type="ECO:0000313" key="5">
    <source>
        <dbReference type="EMBL" id="GMI27909.1"/>
    </source>
</evidence>
<dbReference type="PANTHER" id="PTHR11178">
    <property type="entry name" value="IRON-SULFUR CLUSTER SCAFFOLD PROTEIN NFU-RELATED"/>
    <property type="match status" value="1"/>
</dbReference>
<feature type="domain" description="NIF system FeS cluster assembly NifU C-terminal" evidence="4">
    <location>
        <begin position="354"/>
        <end position="416"/>
    </location>
</feature>
<evidence type="ECO:0000256" key="1">
    <source>
        <dbReference type="ARBA" id="ARBA00006420"/>
    </source>
</evidence>
<keyword evidence="3" id="KW-0732">Signal</keyword>
<sequence>MLLLLPLLLLSLSLPASPFLPPPPRPSFPSLSSAPSDEPATPSLAATRAATRASLLSSGLPPDTTELEKHIVASMRAAEAADSLPGNNLDLALEHRDVPTAHKGLHEGLYGDGDDHGATQEEVPLPKLAEETALPYKLALGGLPPSPPGSALAAVYAVFPSKPPPLASPDPFAGCSYVGLTRNLHASLASHLSSPAAPSCGFVRARSFPFPNRKAMSELQERWQAYPHEPDPAFGRAGAPLTEEGRRAYEATKEKLRRAMADGTLVDEAEEKDRAKTRRRDMRIAAGGDLDDDEDDDEFELDADDWSGEIAAQTAAATPKPAAPPVSSPFAAAPSPPAAPAAPAAPLAFTPANVDKVLDEIRPYLISDGGNVSVHSLDEKTRGVNLVLEGACGSCPSSTTTMRMGIERVLKENFENLGPVEQVSPVALPGEERDLPKAVTQALEGLRPAIEAMGGVISLKGVSDVGVVTVGYRGSNKVRYGLELAVRDVEGVKHVEFVDA</sequence>
<organism evidence="5 6">
    <name type="scientific">Tetraparma gracilis</name>
    <dbReference type="NCBI Taxonomy" id="2962635"/>
    <lineage>
        <taxon>Eukaryota</taxon>
        <taxon>Sar</taxon>
        <taxon>Stramenopiles</taxon>
        <taxon>Ochrophyta</taxon>
        <taxon>Bolidophyceae</taxon>
        <taxon>Parmales</taxon>
        <taxon>Triparmaceae</taxon>
        <taxon>Tetraparma</taxon>
    </lineage>
</organism>